<protein>
    <submittedName>
        <fullName evidence="2">Spt20 family-domain-containing protein</fullName>
    </submittedName>
</protein>
<keyword evidence="3" id="KW-1185">Reference proteome</keyword>
<feature type="domain" description="Spt20-like SEP" evidence="1">
    <location>
        <begin position="8"/>
        <end position="148"/>
    </location>
</feature>
<proteinExistence type="predicted"/>
<organism evidence="2 3">
    <name type="scientific">Mycena pura</name>
    <dbReference type="NCBI Taxonomy" id="153505"/>
    <lineage>
        <taxon>Eukaryota</taxon>
        <taxon>Fungi</taxon>
        <taxon>Dikarya</taxon>
        <taxon>Basidiomycota</taxon>
        <taxon>Agaricomycotina</taxon>
        <taxon>Agaricomycetes</taxon>
        <taxon>Agaricomycetidae</taxon>
        <taxon>Agaricales</taxon>
        <taxon>Marasmiineae</taxon>
        <taxon>Mycenaceae</taxon>
        <taxon>Mycena</taxon>
    </lineage>
</organism>
<dbReference type="InterPro" id="IPR021950">
    <property type="entry name" value="Spt20"/>
</dbReference>
<dbReference type="PANTHER" id="PTHR13526">
    <property type="entry name" value="TRANSCRIPTION FACTOR SPT20 HOMOLOG"/>
    <property type="match status" value="1"/>
</dbReference>
<accession>A0AAD6YW67</accession>
<dbReference type="Pfam" id="PF12090">
    <property type="entry name" value="Spt20_SEP"/>
    <property type="match status" value="1"/>
</dbReference>
<reference evidence="2" key="1">
    <citation type="submission" date="2023-03" db="EMBL/GenBank/DDBJ databases">
        <title>Massive genome expansion in bonnet fungi (Mycena s.s.) driven by repeated elements and novel gene families across ecological guilds.</title>
        <authorList>
            <consortium name="Lawrence Berkeley National Laboratory"/>
            <person name="Harder C.B."/>
            <person name="Miyauchi S."/>
            <person name="Viragh M."/>
            <person name="Kuo A."/>
            <person name="Thoen E."/>
            <person name="Andreopoulos B."/>
            <person name="Lu D."/>
            <person name="Skrede I."/>
            <person name="Drula E."/>
            <person name="Henrissat B."/>
            <person name="Morin E."/>
            <person name="Kohler A."/>
            <person name="Barry K."/>
            <person name="LaButti K."/>
            <person name="Morin E."/>
            <person name="Salamov A."/>
            <person name="Lipzen A."/>
            <person name="Mereny Z."/>
            <person name="Hegedus B."/>
            <person name="Baldrian P."/>
            <person name="Stursova M."/>
            <person name="Weitz H."/>
            <person name="Taylor A."/>
            <person name="Grigoriev I.V."/>
            <person name="Nagy L.G."/>
            <person name="Martin F."/>
            <person name="Kauserud H."/>
        </authorList>
    </citation>
    <scope>NUCLEOTIDE SEQUENCE</scope>
    <source>
        <strain evidence="2">9144</strain>
    </source>
</reference>
<name>A0AAD6YW67_9AGAR</name>
<dbReference type="GO" id="GO:0003712">
    <property type="term" value="F:transcription coregulator activity"/>
    <property type="evidence" value="ECO:0007669"/>
    <property type="project" value="InterPro"/>
</dbReference>
<evidence type="ECO:0000313" key="3">
    <source>
        <dbReference type="Proteomes" id="UP001219525"/>
    </source>
</evidence>
<sequence>LLEKNVMQPPSFAVHLHQEHWFLNNAKFVYTSPTSCLLDDIRAHRIPVDFLDIFDASKVPFYDGCMIVELLDYRPQQRSKEATLDKPERTRVVLYPNGESLFADISSLNRKIGENWTDRDALEVEARIIFATSPPLCLTPDPHLTRVVNHVLRVSTPTVPNSLKRKAAAMDPEEDEVEKARRVKIMQFMSPRYGRTHTQKYELTFLCFDQI</sequence>
<evidence type="ECO:0000313" key="2">
    <source>
        <dbReference type="EMBL" id="KAJ7230459.1"/>
    </source>
</evidence>
<gene>
    <name evidence="2" type="ORF">GGX14DRAFT_343962</name>
</gene>
<dbReference type="GO" id="GO:0006357">
    <property type="term" value="P:regulation of transcription by RNA polymerase II"/>
    <property type="evidence" value="ECO:0007669"/>
    <property type="project" value="TreeGrafter"/>
</dbReference>
<dbReference type="PANTHER" id="PTHR13526:SF8">
    <property type="entry name" value="TRANSCRIPTION FACTOR SPT20 HOMOLOG"/>
    <property type="match status" value="1"/>
</dbReference>
<dbReference type="InterPro" id="IPR046468">
    <property type="entry name" value="Spt20-like_SEP"/>
</dbReference>
<comment type="caution">
    <text evidence="2">The sequence shown here is derived from an EMBL/GenBank/DDBJ whole genome shotgun (WGS) entry which is preliminary data.</text>
</comment>
<dbReference type="Proteomes" id="UP001219525">
    <property type="component" value="Unassembled WGS sequence"/>
</dbReference>
<dbReference type="AlphaFoldDB" id="A0AAD6YW67"/>
<dbReference type="GO" id="GO:0000124">
    <property type="term" value="C:SAGA complex"/>
    <property type="evidence" value="ECO:0007669"/>
    <property type="project" value="InterPro"/>
</dbReference>
<dbReference type="EMBL" id="JARJCW010000001">
    <property type="protein sequence ID" value="KAJ7230459.1"/>
    <property type="molecule type" value="Genomic_DNA"/>
</dbReference>
<feature type="non-terminal residue" evidence="2">
    <location>
        <position position="211"/>
    </location>
</feature>
<evidence type="ECO:0000259" key="1">
    <source>
        <dbReference type="Pfam" id="PF12090"/>
    </source>
</evidence>